<accession>A0ABU5RQV8</accession>
<evidence type="ECO:0000256" key="1">
    <source>
        <dbReference type="SAM" id="Phobius"/>
    </source>
</evidence>
<keyword evidence="4" id="KW-1185">Reference proteome</keyword>
<feature type="transmembrane region" description="Helical" evidence="1">
    <location>
        <begin position="143"/>
        <end position="166"/>
    </location>
</feature>
<feature type="domain" description="DUF3592" evidence="2">
    <location>
        <begin position="49"/>
        <end position="138"/>
    </location>
</feature>
<dbReference type="EMBL" id="JAYGHX010000001">
    <property type="protein sequence ID" value="MEA5390166.1"/>
    <property type="molecule type" value="Genomic_DNA"/>
</dbReference>
<evidence type="ECO:0000259" key="2">
    <source>
        <dbReference type="Pfam" id="PF12158"/>
    </source>
</evidence>
<dbReference type="RefSeq" id="WP_216915689.1">
    <property type="nucleotide sequence ID" value="NZ_JAYGHX010000001.1"/>
</dbReference>
<comment type="caution">
    <text evidence="3">The sequence shown here is derived from an EMBL/GenBank/DDBJ whole genome shotgun (WGS) entry which is preliminary data.</text>
</comment>
<gene>
    <name evidence="3" type="ORF">VB738_02715</name>
</gene>
<evidence type="ECO:0000313" key="3">
    <source>
        <dbReference type="EMBL" id="MEA5390166.1"/>
    </source>
</evidence>
<organism evidence="3 4">
    <name type="scientific">Cyanobium gracile UHCC 0139</name>
    <dbReference type="NCBI Taxonomy" id="3110308"/>
    <lineage>
        <taxon>Bacteria</taxon>
        <taxon>Bacillati</taxon>
        <taxon>Cyanobacteriota</taxon>
        <taxon>Cyanophyceae</taxon>
        <taxon>Synechococcales</taxon>
        <taxon>Prochlorococcaceae</taxon>
        <taxon>Cyanobium</taxon>
    </lineage>
</organism>
<keyword evidence="1" id="KW-1133">Transmembrane helix</keyword>
<dbReference type="InterPro" id="IPR021994">
    <property type="entry name" value="DUF3592"/>
</dbReference>
<sequence>MRVLQAAFIAVVLGLILATTLGGGGFLLVRNVPMIVEGWQSRSWPAVVGEVKKSEAVAKPIIIDSRRGAVGTHVVRLHYAFTVWGRTYSGTRQSLDDVGIIKSAEVAQREAESLPVGRPVPIFYDPRDPSRSLLKPGVPVSGVLGSLFGAMLVATGMALVAIGLHLHSYHARRRRKRQA</sequence>
<keyword evidence="1" id="KW-0812">Transmembrane</keyword>
<protein>
    <submittedName>
        <fullName evidence="3">DUF3592 domain-containing protein</fullName>
    </submittedName>
</protein>
<evidence type="ECO:0000313" key="4">
    <source>
        <dbReference type="Proteomes" id="UP001304461"/>
    </source>
</evidence>
<name>A0ABU5RQV8_9CYAN</name>
<dbReference type="Pfam" id="PF12158">
    <property type="entry name" value="DUF3592"/>
    <property type="match status" value="1"/>
</dbReference>
<proteinExistence type="predicted"/>
<reference evidence="3 4" key="1">
    <citation type="submission" date="2023-12" db="EMBL/GenBank/DDBJ databases">
        <title>Baltic Sea Cyanobacteria.</title>
        <authorList>
            <person name="Delbaje E."/>
            <person name="Fewer D.P."/>
            <person name="Shishido T.K."/>
        </authorList>
    </citation>
    <scope>NUCLEOTIDE SEQUENCE [LARGE SCALE GENOMIC DNA]</scope>
    <source>
        <strain evidence="3 4">UHCC 0139</strain>
    </source>
</reference>
<dbReference type="Proteomes" id="UP001304461">
    <property type="component" value="Unassembled WGS sequence"/>
</dbReference>
<keyword evidence="1" id="KW-0472">Membrane</keyword>